<evidence type="ECO:0000256" key="6">
    <source>
        <dbReference type="ARBA" id="ARBA00024222"/>
    </source>
</evidence>
<feature type="active site" evidence="7">
    <location>
        <position position="322"/>
    </location>
</feature>
<feature type="active site" evidence="7">
    <location>
        <position position="345"/>
    </location>
</feature>
<evidence type="ECO:0000313" key="11">
    <source>
        <dbReference type="Proteomes" id="UP000008143"/>
    </source>
</evidence>
<comment type="cofactor">
    <cofactor evidence="8">
        <name>Ca(2+)</name>
        <dbReference type="ChEBI" id="CHEBI:29108"/>
    </cofactor>
    <text evidence="8">Binds 1 Ca(2+) ion per subunit.</text>
</comment>
<dbReference type="InterPro" id="IPR001102">
    <property type="entry name" value="Transglutaminase_N"/>
</dbReference>
<feature type="active site" evidence="7">
    <location>
        <position position="263"/>
    </location>
</feature>
<proteinExistence type="inferred from homology"/>
<dbReference type="AlphaFoldDB" id="A0A6I8Q8E8"/>
<evidence type="ECO:0000313" key="12">
    <source>
        <dbReference type="RefSeq" id="XP_002937793.3"/>
    </source>
</evidence>
<feature type="binding site" evidence="8">
    <location>
        <position position="437"/>
    </location>
    <ligand>
        <name>Ca(2+)</name>
        <dbReference type="ChEBI" id="CHEBI:29108"/>
    </ligand>
</feature>
<sequence>MTLRIISLDLLKTENRSHHHTSTYTNTSLILRRGQEFKFKITFSEELTSDIPIELHFSTGTTPLLSNGSLVLIKVNAESTKKQWRAKICESNGNEHVVEVCSPANAIVGIYSLSILTGSTACFYSTDHIYLLYNPWCEDDDVYMPNEDERQEYVINNTGYIFRGSYKNIKAKPWNFGQFEDNVLDCCMYLMDIGGLKPSSRRNPVIISRKFSAMINSNDDNGVLTGDWSGNYPDGTAPVAWTGSSAILKKYYKEKKPVLYGQCWVFSGVVTTVMRCIGIPARCVTCYSAAHDTEGNLRVDAYYNESGEPLSHMNKDSVWNFHVWNEVWMKRTDLPQGYDGWQVIDATPQERYQGIFQCGPCSVTAIKKGHVYLPYEGSFVFAEVNADKTNWMVHEYNIKGPHTLLKEERSSIGKFISTKKVNKSLREDITSQYKFDEGTEEEREAYQRACSYLNADNPSSCERSAPAVQGIKVKIHRGHELYPGNPLNALVEVTNITDGDKTVDVIISCQLQTYTGRITANLTSARKTVEIKKKQVASIPVTIEADLYMKSVMQVDDELAIRVNVITEIQELRERSFKSRIIHFHYPPIEMEVPETVKTGQQITCRFLFDNTLNIKLENCEMNVEALDIFHLQRVAEWDLNPGEALSFRIKCRPKITGEKKIVADFISTQIKGITMEKIIHVTN</sequence>
<dbReference type="InterPro" id="IPR036238">
    <property type="entry name" value="Transglutaminase_C_sf"/>
</dbReference>
<dbReference type="Gene3D" id="2.60.40.10">
    <property type="entry name" value="Immunoglobulins"/>
    <property type="match status" value="3"/>
</dbReference>
<dbReference type="SUPFAM" id="SSF49309">
    <property type="entry name" value="Transglutaminase, two C-terminal domains"/>
    <property type="match status" value="2"/>
</dbReference>
<organism evidence="10">
    <name type="scientific">Xenopus tropicalis</name>
    <name type="common">Western clawed frog</name>
    <name type="synonym">Silurana tropicalis</name>
    <dbReference type="NCBI Taxonomy" id="8364"/>
    <lineage>
        <taxon>Eukaryota</taxon>
        <taxon>Metazoa</taxon>
        <taxon>Chordata</taxon>
        <taxon>Craniata</taxon>
        <taxon>Vertebrata</taxon>
        <taxon>Euteleostomi</taxon>
        <taxon>Amphibia</taxon>
        <taxon>Batrachia</taxon>
        <taxon>Anura</taxon>
        <taxon>Pipoidea</taxon>
        <taxon>Pipidae</taxon>
        <taxon>Xenopodinae</taxon>
        <taxon>Xenopus</taxon>
        <taxon>Silurana</taxon>
    </lineage>
</organism>
<evidence type="ECO:0000259" key="9">
    <source>
        <dbReference type="SMART" id="SM00460"/>
    </source>
</evidence>
<dbReference type="GeneTree" id="ENSGT01050000244939"/>
<comment type="similarity">
    <text evidence="1">Belongs to the transglutaminase superfamily. Transglutaminase family.</text>
</comment>
<evidence type="ECO:0000256" key="5">
    <source>
        <dbReference type="ARBA" id="ARBA00023315"/>
    </source>
</evidence>
<dbReference type="PANTHER" id="PTHR11590:SF78">
    <property type="entry name" value="PROTEIN-GLUTAMINE GAMMA-GLUTAMYLTRANSFERASE 4"/>
    <property type="match status" value="1"/>
</dbReference>
<dbReference type="Pfam" id="PF00927">
    <property type="entry name" value="Transglut_C"/>
    <property type="match status" value="1"/>
</dbReference>
<evidence type="ECO:0000313" key="10">
    <source>
        <dbReference type="Ensembl" id="ENSXETP00000065827"/>
    </source>
</evidence>
<dbReference type="EC" id="2.3.2.13" evidence="6"/>
<dbReference type="PANTHER" id="PTHR11590">
    <property type="entry name" value="PROTEIN-GLUTAMINE GAMMA-GLUTAMYLTRANSFERASE"/>
    <property type="match status" value="1"/>
</dbReference>
<dbReference type="InterPro" id="IPR023608">
    <property type="entry name" value="Transglutaminase_animal"/>
</dbReference>
<dbReference type="RefSeq" id="XP_002937793.3">
    <property type="nucleotide sequence ID" value="XM_002937747.4"/>
</dbReference>
<dbReference type="InterPro" id="IPR002931">
    <property type="entry name" value="Transglutaminase-like"/>
</dbReference>
<name>A0A6I8Q8E8_XENTR</name>
<evidence type="ECO:0000256" key="1">
    <source>
        <dbReference type="ARBA" id="ARBA00005968"/>
    </source>
</evidence>
<dbReference type="InterPro" id="IPR014756">
    <property type="entry name" value="Ig_E-set"/>
</dbReference>
<dbReference type="Proteomes" id="UP000008143">
    <property type="component" value="Chromosome 6"/>
</dbReference>
<feature type="binding site" evidence="8">
    <location>
        <position position="385"/>
    </location>
    <ligand>
        <name>Ca(2+)</name>
        <dbReference type="ChEBI" id="CHEBI:29108"/>
    </ligand>
</feature>
<dbReference type="GO" id="GO:0003810">
    <property type="term" value="F:protein-glutamine gamma-glutamyltransferase activity"/>
    <property type="evidence" value="ECO:0000318"/>
    <property type="project" value="GO_Central"/>
</dbReference>
<dbReference type="SMART" id="SM00460">
    <property type="entry name" value="TGc"/>
    <property type="match status" value="1"/>
</dbReference>
<dbReference type="SUPFAM" id="SSF54001">
    <property type="entry name" value="Cysteine proteinases"/>
    <property type="match status" value="1"/>
</dbReference>
<dbReference type="FunFam" id="3.90.260.10:FF:000001">
    <property type="entry name" value="Protein-glutamine gamma-glutamyltransferase 2"/>
    <property type="match status" value="1"/>
</dbReference>
<dbReference type="OrthoDB" id="437511at2759"/>
<dbReference type="Gene3D" id="3.90.260.10">
    <property type="entry name" value="Transglutaminase-like"/>
    <property type="match status" value="1"/>
</dbReference>
<keyword evidence="4 8" id="KW-0106">Calcium</keyword>
<keyword evidence="3 8" id="KW-0479">Metal-binding</keyword>
<reference evidence="12" key="3">
    <citation type="submission" date="2025-04" db="UniProtKB">
        <authorList>
            <consortium name="RefSeq"/>
        </authorList>
    </citation>
    <scope>IDENTIFICATION</scope>
    <source>
        <strain evidence="12">Nigerian</strain>
        <tissue evidence="12">Liver and blood</tissue>
    </source>
</reference>
<keyword evidence="2" id="KW-0808">Transferase</keyword>
<dbReference type="Ensembl" id="ENSXETT00000091549">
    <property type="protein sequence ID" value="ENSXETP00000065827"/>
    <property type="gene ID" value="ENSXETG00000035487"/>
</dbReference>
<dbReference type="OMA" id="CSYLNAD"/>
<dbReference type="KEGG" id="xtr:100488471"/>
<dbReference type="InterPro" id="IPR008958">
    <property type="entry name" value="Transglutaminase_C"/>
</dbReference>
<evidence type="ECO:0000256" key="8">
    <source>
        <dbReference type="PIRSR" id="PIRSR000459-2"/>
    </source>
</evidence>
<dbReference type="InterPro" id="IPR013783">
    <property type="entry name" value="Ig-like_fold"/>
</dbReference>
<evidence type="ECO:0000256" key="7">
    <source>
        <dbReference type="PIRSR" id="PIRSR000459-1"/>
    </source>
</evidence>
<dbReference type="PIRSF" id="PIRSF000459">
    <property type="entry name" value="TGM_EBP42"/>
    <property type="match status" value="1"/>
</dbReference>
<keyword evidence="11" id="KW-1185">Reference proteome</keyword>
<reference evidence="10" key="1">
    <citation type="journal article" date="2010" name="Science">
        <title>The genome of the Western clawed frog Xenopus tropicalis.</title>
        <authorList>
            <person name="Hellsten U."/>
            <person name="Harland R.M."/>
            <person name="Gilchrist M.J."/>
            <person name="Hendrix D."/>
            <person name="Jurka J."/>
            <person name="Kapitonov V."/>
            <person name="Ovcharenko I."/>
            <person name="Putnam N.H."/>
            <person name="Shu S."/>
            <person name="Taher L."/>
            <person name="Blitz I.L."/>
            <person name="Blumberg B."/>
            <person name="Dichmann D.S."/>
            <person name="Dubchak I."/>
            <person name="Amaya E."/>
            <person name="Detter J.C."/>
            <person name="Fletcher R."/>
            <person name="Gerhard D.S."/>
            <person name="Goodstein D."/>
            <person name="Graves T."/>
            <person name="Grigoriev I.V."/>
            <person name="Grimwood J."/>
            <person name="Kawashima T."/>
            <person name="Lindquist E."/>
            <person name="Lucas S.M."/>
            <person name="Mead P.E."/>
            <person name="Mitros T."/>
            <person name="Ogino H."/>
            <person name="Ohta Y."/>
            <person name="Poliakov A.V."/>
            <person name="Pollet N."/>
            <person name="Robert J."/>
            <person name="Salamov A."/>
            <person name="Sater A.K."/>
            <person name="Schmutz J."/>
            <person name="Terry A."/>
            <person name="Vize P.D."/>
            <person name="Warren W.C."/>
            <person name="Wells D."/>
            <person name="Wills A."/>
            <person name="Wilson R.K."/>
            <person name="Zimmerman L.B."/>
            <person name="Zorn A.M."/>
            <person name="Grainger R."/>
            <person name="Grammer T."/>
            <person name="Khokha M.K."/>
            <person name="Richardson P.M."/>
            <person name="Rokhsar D.S."/>
        </authorList>
    </citation>
    <scope>NUCLEOTIDE SEQUENCE [LARGE SCALE GENOMIC DNA]</scope>
    <source>
        <strain evidence="10">Nigerian</strain>
    </source>
</reference>
<dbReference type="InterPro" id="IPR036985">
    <property type="entry name" value="Transglutaminase-like_sf"/>
</dbReference>
<dbReference type="AGR" id="Xenbase:XB-GENE-29079215"/>
<keyword evidence="5" id="KW-0012">Acyltransferase</keyword>
<evidence type="ECO:0000313" key="13">
    <source>
        <dbReference type="Xenbase" id="XB-GENE-29079215"/>
    </source>
</evidence>
<protein>
    <recommendedName>
        <fullName evidence="6">protein-glutamine gamma-glutamyltransferase</fullName>
        <ecNumber evidence="6">2.3.2.13</ecNumber>
    </recommendedName>
</protein>
<feature type="binding site" evidence="8">
    <location>
        <position position="442"/>
    </location>
    <ligand>
        <name>Ca(2+)</name>
        <dbReference type="ChEBI" id="CHEBI:29108"/>
    </ligand>
</feature>
<evidence type="ECO:0000256" key="4">
    <source>
        <dbReference type="ARBA" id="ARBA00022837"/>
    </source>
</evidence>
<dbReference type="InterPro" id="IPR038765">
    <property type="entry name" value="Papain-like_cys_pep_sf"/>
</dbReference>
<reference evidence="10" key="2">
    <citation type="submission" date="2020-05" db="UniProtKB">
        <authorList>
            <consortium name="Ensembl"/>
        </authorList>
    </citation>
    <scope>IDENTIFICATION</scope>
</reference>
<dbReference type="SUPFAM" id="SSF81296">
    <property type="entry name" value="E set domains"/>
    <property type="match status" value="1"/>
</dbReference>
<dbReference type="Xenbase" id="XB-GENE-29079215">
    <property type="gene designation" value="LOC100488471"/>
</dbReference>
<evidence type="ECO:0000256" key="3">
    <source>
        <dbReference type="ARBA" id="ARBA00022723"/>
    </source>
</evidence>
<accession>A0A6I8Q8E8</accession>
<dbReference type="GO" id="GO:0046872">
    <property type="term" value="F:metal ion binding"/>
    <property type="evidence" value="ECO:0007669"/>
    <property type="project" value="UniProtKB-KW"/>
</dbReference>
<dbReference type="FunFam" id="2.60.40.10:FF:001406">
    <property type="entry name" value="Protein-glutamine gamma-glutamyltransferase 4"/>
    <property type="match status" value="1"/>
</dbReference>
<evidence type="ECO:0000256" key="2">
    <source>
        <dbReference type="ARBA" id="ARBA00022679"/>
    </source>
</evidence>
<dbReference type="InterPro" id="IPR050779">
    <property type="entry name" value="Transglutaminase"/>
</dbReference>
<feature type="domain" description="Transglutaminase-like" evidence="9">
    <location>
        <begin position="255"/>
        <end position="348"/>
    </location>
</feature>
<dbReference type="Pfam" id="PF00868">
    <property type="entry name" value="Transglut_N"/>
    <property type="match status" value="1"/>
</dbReference>
<gene>
    <name evidence="10 12 13" type="primary">LOC100488471</name>
</gene>
<dbReference type="Pfam" id="PF01841">
    <property type="entry name" value="Transglut_core"/>
    <property type="match status" value="1"/>
</dbReference>
<feature type="binding site" evidence="8">
    <location>
        <position position="387"/>
    </location>
    <ligand>
        <name>Ca(2+)</name>
        <dbReference type="ChEBI" id="CHEBI:29108"/>
    </ligand>
</feature>
<dbReference type="GeneID" id="100488471"/>